<protein>
    <submittedName>
        <fullName evidence="1">Uncharacterized protein</fullName>
    </submittedName>
</protein>
<proteinExistence type="predicted"/>
<name>A0A164XVU8_9AGAM</name>
<dbReference type="EMBL" id="KV419399">
    <property type="protein sequence ID" value="KZS96338.1"/>
    <property type="molecule type" value="Genomic_DNA"/>
</dbReference>
<accession>A0A164XVU8</accession>
<reference evidence="1 2" key="1">
    <citation type="journal article" date="2016" name="Mol. Biol. Evol.">
        <title>Comparative Genomics of Early-Diverging Mushroom-Forming Fungi Provides Insights into the Origins of Lignocellulose Decay Capabilities.</title>
        <authorList>
            <person name="Nagy L.G."/>
            <person name="Riley R."/>
            <person name="Tritt A."/>
            <person name="Adam C."/>
            <person name="Daum C."/>
            <person name="Floudas D."/>
            <person name="Sun H."/>
            <person name="Yadav J.S."/>
            <person name="Pangilinan J."/>
            <person name="Larsson K.H."/>
            <person name="Matsuura K."/>
            <person name="Barry K."/>
            <person name="Labutti K."/>
            <person name="Kuo R."/>
            <person name="Ohm R.A."/>
            <person name="Bhattacharya S.S."/>
            <person name="Shirouzu T."/>
            <person name="Yoshinaga Y."/>
            <person name="Martin F.M."/>
            <person name="Grigoriev I.V."/>
            <person name="Hibbett D.S."/>
        </authorList>
    </citation>
    <scope>NUCLEOTIDE SEQUENCE [LARGE SCALE GENOMIC DNA]</scope>
    <source>
        <strain evidence="1 2">HHB9708</strain>
    </source>
</reference>
<dbReference type="AlphaFoldDB" id="A0A164XVU8"/>
<keyword evidence="2" id="KW-1185">Reference proteome</keyword>
<gene>
    <name evidence="1" type="ORF">SISNIDRAFT_310694</name>
</gene>
<evidence type="ECO:0000313" key="1">
    <source>
        <dbReference type="EMBL" id="KZS96338.1"/>
    </source>
</evidence>
<sequence>MNHPSNMAPFLVFPQTRSPLHKSFLSPPLLCLSLLLLGDVFGPWHHMDSSATQGIRVKIQNPDPDCQELCLSTKDRDIVQPYYLDSDKGS</sequence>
<evidence type="ECO:0000313" key="2">
    <source>
        <dbReference type="Proteomes" id="UP000076722"/>
    </source>
</evidence>
<organism evidence="1 2">
    <name type="scientific">Sistotremastrum niveocremeum HHB9708</name>
    <dbReference type="NCBI Taxonomy" id="1314777"/>
    <lineage>
        <taxon>Eukaryota</taxon>
        <taxon>Fungi</taxon>
        <taxon>Dikarya</taxon>
        <taxon>Basidiomycota</taxon>
        <taxon>Agaricomycotina</taxon>
        <taxon>Agaricomycetes</taxon>
        <taxon>Sistotremastrales</taxon>
        <taxon>Sistotremastraceae</taxon>
        <taxon>Sertulicium</taxon>
        <taxon>Sertulicium niveocremeum</taxon>
    </lineage>
</organism>
<dbReference type="Proteomes" id="UP000076722">
    <property type="component" value="Unassembled WGS sequence"/>
</dbReference>